<gene>
    <name evidence="2" type="ORF">EUU22_04310</name>
</gene>
<dbReference type="InterPro" id="IPR006108">
    <property type="entry name" value="3HC_DH_C"/>
</dbReference>
<dbReference type="AlphaFoldDB" id="A0A4Q2THN2"/>
<protein>
    <submittedName>
        <fullName evidence="2">3-hydroxyacyl-CoA dehydrogenase</fullName>
    </submittedName>
</protein>
<dbReference type="SUPFAM" id="SSF48179">
    <property type="entry name" value="6-phosphogluconate dehydrogenase C-terminal domain-like"/>
    <property type="match status" value="1"/>
</dbReference>
<evidence type="ECO:0000313" key="2">
    <source>
        <dbReference type="EMBL" id="RYC18330.1"/>
    </source>
</evidence>
<reference evidence="2 3" key="1">
    <citation type="submission" date="2019-01" db="EMBL/GenBank/DDBJ databases">
        <authorList>
            <person name="Deng T."/>
        </authorList>
    </citation>
    <scope>NUCLEOTIDE SEQUENCE [LARGE SCALE GENOMIC DNA]</scope>
    <source>
        <strain evidence="2 3">F8825</strain>
    </source>
</reference>
<dbReference type="GO" id="GO:0016616">
    <property type="term" value="F:oxidoreductase activity, acting on the CH-OH group of donors, NAD or NADP as acceptor"/>
    <property type="evidence" value="ECO:0007669"/>
    <property type="project" value="InterPro"/>
</dbReference>
<organism evidence="2 3">
    <name type="scientific">Ciceribacter ferrooxidans</name>
    <dbReference type="NCBI Taxonomy" id="2509717"/>
    <lineage>
        <taxon>Bacteria</taxon>
        <taxon>Pseudomonadati</taxon>
        <taxon>Pseudomonadota</taxon>
        <taxon>Alphaproteobacteria</taxon>
        <taxon>Hyphomicrobiales</taxon>
        <taxon>Rhizobiaceae</taxon>
        <taxon>Ciceribacter</taxon>
    </lineage>
</organism>
<dbReference type="Gene3D" id="1.10.1040.50">
    <property type="match status" value="1"/>
</dbReference>
<feature type="non-terminal residue" evidence="2">
    <location>
        <position position="89"/>
    </location>
</feature>
<comment type="caution">
    <text evidence="2">The sequence shown here is derived from an EMBL/GenBank/DDBJ whole genome shotgun (WGS) entry which is preliminary data.</text>
</comment>
<dbReference type="PANTHER" id="PTHR48075">
    <property type="entry name" value="3-HYDROXYACYL-COA DEHYDROGENASE FAMILY PROTEIN"/>
    <property type="match status" value="1"/>
</dbReference>
<name>A0A4Q2THN2_9HYPH</name>
<dbReference type="GO" id="GO:0006631">
    <property type="term" value="P:fatty acid metabolic process"/>
    <property type="evidence" value="ECO:0007669"/>
    <property type="project" value="InterPro"/>
</dbReference>
<dbReference type="EMBL" id="SDVB01000165">
    <property type="protein sequence ID" value="RYC18330.1"/>
    <property type="molecule type" value="Genomic_DNA"/>
</dbReference>
<keyword evidence="3" id="KW-1185">Reference proteome</keyword>
<feature type="non-terminal residue" evidence="2">
    <location>
        <position position="1"/>
    </location>
</feature>
<evidence type="ECO:0000259" key="1">
    <source>
        <dbReference type="Pfam" id="PF00725"/>
    </source>
</evidence>
<proteinExistence type="predicted"/>
<evidence type="ECO:0000313" key="3">
    <source>
        <dbReference type="Proteomes" id="UP000291088"/>
    </source>
</evidence>
<dbReference type="RefSeq" id="WP_245484908.1">
    <property type="nucleotide sequence ID" value="NZ_SDVB01000165.1"/>
</dbReference>
<dbReference type="Proteomes" id="UP000291088">
    <property type="component" value="Unassembled WGS sequence"/>
</dbReference>
<dbReference type="PANTHER" id="PTHR48075:SF7">
    <property type="entry name" value="3-HYDROXYACYL-COA DEHYDROGENASE-RELATED"/>
    <property type="match status" value="1"/>
</dbReference>
<feature type="domain" description="3-hydroxyacyl-CoA dehydrogenase C-terminal" evidence="1">
    <location>
        <begin position="33"/>
        <end position="88"/>
    </location>
</feature>
<dbReference type="Pfam" id="PF00725">
    <property type="entry name" value="3HCDH"/>
    <property type="match status" value="1"/>
</dbReference>
<sequence length="89" mass="9340">TSPANRPEQISALTSFIDLALGKSVVPCKDSPGFIANRLGTLWIKAALANAFTQGIDVEEADALLGKPFGVPKTGIFGLVDLVGLDLMR</sequence>
<dbReference type="InterPro" id="IPR008927">
    <property type="entry name" value="6-PGluconate_DH-like_C_sf"/>
</dbReference>
<accession>A0A4Q2THN2</accession>